<accession>A0A849BRD4</accession>
<dbReference type="Pfam" id="PF13508">
    <property type="entry name" value="Acetyltransf_7"/>
    <property type="match status" value="1"/>
</dbReference>
<feature type="non-terminal residue" evidence="5">
    <location>
        <position position="254"/>
    </location>
</feature>
<dbReference type="SUPFAM" id="SSF55729">
    <property type="entry name" value="Acyl-CoA N-acyltransferases (Nat)"/>
    <property type="match status" value="1"/>
</dbReference>
<organism evidence="5 6">
    <name type="scientific">Pseudokineococcus marinus</name>
    <dbReference type="NCBI Taxonomy" id="351215"/>
    <lineage>
        <taxon>Bacteria</taxon>
        <taxon>Bacillati</taxon>
        <taxon>Actinomycetota</taxon>
        <taxon>Actinomycetes</taxon>
        <taxon>Kineosporiales</taxon>
        <taxon>Kineosporiaceae</taxon>
        <taxon>Pseudokineococcus</taxon>
    </lineage>
</organism>
<protein>
    <submittedName>
        <fullName evidence="5">GNAT family N-acetyltransferase</fullName>
    </submittedName>
</protein>
<evidence type="ECO:0000256" key="1">
    <source>
        <dbReference type="ARBA" id="ARBA00022679"/>
    </source>
</evidence>
<proteinExistence type="predicted"/>
<dbReference type="InterPro" id="IPR000182">
    <property type="entry name" value="GNAT_dom"/>
</dbReference>
<evidence type="ECO:0000313" key="5">
    <source>
        <dbReference type="EMBL" id="NNH23943.1"/>
    </source>
</evidence>
<dbReference type="Proteomes" id="UP000555552">
    <property type="component" value="Unassembled WGS sequence"/>
</dbReference>
<gene>
    <name evidence="5" type="ORF">HLB09_12765</name>
</gene>
<sequence>MPPPPATTPVLRVRPAVPSDLARTARWQCRHLPHGFFPSLGRGFVARWHGAHLDAPHGVALVAELVGGSEAVPVGFLVGATDQRALVAEVVARHRWSLAAAGARALGLRPRAALRFVRTRARPYARRLLGTGGRGPADAAAAPPRSTDDRAPVAVVAAVVVAPAARGAGVGEALLEAFAARARAAGTTTAELVTRADGGATAFYERLGWERVADHLRGVARRDGVVERSGGLLDAAGDAPPDDRVRQRAGQAQD</sequence>
<dbReference type="GO" id="GO:0016747">
    <property type="term" value="F:acyltransferase activity, transferring groups other than amino-acyl groups"/>
    <property type="evidence" value="ECO:0007669"/>
    <property type="project" value="InterPro"/>
</dbReference>
<dbReference type="PANTHER" id="PTHR43877">
    <property type="entry name" value="AMINOALKYLPHOSPHONATE N-ACETYLTRANSFERASE-RELATED-RELATED"/>
    <property type="match status" value="1"/>
</dbReference>
<evidence type="ECO:0000256" key="3">
    <source>
        <dbReference type="SAM" id="MobiDB-lite"/>
    </source>
</evidence>
<evidence type="ECO:0000313" key="6">
    <source>
        <dbReference type="Proteomes" id="UP000555552"/>
    </source>
</evidence>
<dbReference type="PANTHER" id="PTHR43877:SF2">
    <property type="entry name" value="AMINOALKYLPHOSPHONATE N-ACETYLTRANSFERASE-RELATED"/>
    <property type="match status" value="1"/>
</dbReference>
<feature type="domain" description="N-acetyltransferase" evidence="4">
    <location>
        <begin position="74"/>
        <end position="231"/>
    </location>
</feature>
<feature type="region of interest" description="Disordered" evidence="3">
    <location>
        <begin position="128"/>
        <end position="147"/>
    </location>
</feature>
<reference evidence="5 6" key="1">
    <citation type="submission" date="2020-05" db="EMBL/GenBank/DDBJ databases">
        <title>MicrobeNet Type strains.</title>
        <authorList>
            <person name="Nicholson A.C."/>
        </authorList>
    </citation>
    <scope>NUCLEOTIDE SEQUENCE [LARGE SCALE GENOMIC DNA]</scope>
    <source>
        <strain evidence="5 6">JCM 14547</strain>
    </source>
</reference>
<dbReference type="AlphaFoldDB" id="A0A849BRD4"/>
<keyword evidence="2" id="KW-0012">Acyltransferase</keyword>
<feature type="compositionally biased region" description="Low complexity" evidence="3">
    <location>
        <begin position="136"/>
        <end position="145"/>
    </location>
</feature>
<dbReference type="PROSITE" id="PS51186">
    <property type="entry name" value="GNAT"/>
    <property type="match status" value="1"/>
</dbReference>
<dbReference type="InterPro" id="IPR016181">
    <property type="entry name" value="Acyl_CoA_acyltransferase"/>
</dbReference>
<feature type="region of interest" description="Disordered" evidence="3">
    <location>
        <begin position="229"/>
        <end position="254"/>
    </location>
</feature>
<evidence type="ECO:0000256" key="2">
    <source>
        <dbReference type="ARBA" id="ARBA00023315"/>
    </source>
</evidence>
<feature type="compositionally biased region" description="Low complexity" evidence="3">
    <location>
        <begin position="230"/>
        <end position="239"/>
    </location>
</feature>
<dbReference type="Gene3D" id="3.40.630.30">
    <property type="match status" value="1"/>
</dbReference>
<comment type="caution">
    <text evidence="5">The sequence shown here is derived from an EMBL/GenBank/DDBJ whole genome shotgun (WGS) entry which is preliminary data.</text>
</comment>
<dbReference type="EMBL" id="JABEMA010000226">
    <property type="protein sequence ID" value="NNH23943.1"/>
    <property type="molecule type" value="Genomic_DNA"/>
</dbReference>
<evidence type="ECO:0000259" key="4">
    <source>
        <dbReference type="PROSITE" id="PS51186"/>
    </source>
</evidence>
<dbReference type="RefSeq" id="WP_171203725.1">
    <property type="nucleotide sequence ID" value="NZ_JABEMA010000226.1"/>
</dbReference>
<dbReference type="InterPro" id="IPR050832">
    <property type="entry name" value="Bact_Acetyltransf"/>
</dbReference>
<name>A0A849BRD4_9ACTN</name>
<keyword evidence="1 5" id="KW-0808">Transferase</keyword>
<keyword evidence="6" id="KW-1185">Reference proteome</keyword>